<evidence type="ECO:0000259" key="2">
    <source>
        <dbReference type="PROSITE" id="PS50043"/>
    </source>
</evidence>
<gene>
    <name evidence="3" type="ORF">NCTC11967_00415</name>
</gene>
<dbReference type="InterPro" id="IPR036388">
    <property type="entry name" value="WH-like_DNA-bd_sf"/>
</dbReference>
<dbReference type="Proteomes" id="UP000251313">
    <property type="component" value="Unassembled WGS sequence"/>
</dbReference>
<feature type="domain" description="HTH luxR-type" evidence="2">
    <location>
        <begin position="126"/>
        <end position="185"/>
    </location>
</feature>
<keyword evidence="1" id="KW-0238">DNA-binding</keyword>
<dbReference type="Gene3D" id="1.10.10.10">
    <property type="entry name" value="Winged helix-like DNA-binding domain superfamily/Winged helix DNA-binding domain"/>
    <property type="match status" value="1"/>
</dbReference>
<comment type="caution">
    <text evidence="3">The sequence shown here is derived from an EMBL/GenBank/DDBJ whole genome shotgun (WGS) entry which is preliminary data.</text>
</comment>
<proteinExistence type="predicted"/>
<dbReference type="Pfam" id="PF00196">
    <property type="entry name" value="GerE"/>
    <property type="match status" value="1"/>
</dbReference>
<name>A0AB38FTB2_9ENTR</name>
<dbReference type="PROSITE" id="PS50043">
    <property type="entry name" value="HTH_LUXR_2"/>
    <property type="match status" value="1"/>
</dbReference>
<evidence type="ECO:0000313" key="3">
    <source>
        <dbReference type="EMBL" id="SQA60237.1"/>
    </source>
</evidence>
<protein>
    <submittedName>
        <fullName evidence="3">Bacterial regulatory proteins, luxR family</fullName>
    </submittedName>
</protein>
<accession>A0AB38FTB2</accession>
<dbReference type="InterPro" id="IPR000792">
    <property type="entry name" value="Tscrpt_reg_LuxR_C"/>
</dbReference>
<dbReference type="SMART" id="SM00421">
    <property type="entry name" value="HTH_LUXR"/>
    <property type="match status" value="1"/>
</dbReference>
<dbReference type="SUPFAM" id="SSF46894">
    <property type="entry name" value="C-terminal effector domain of the bipartite response regulators"/>
    <property type="match status" value="1"/>
</dbReference>
<reference evidence="3 4" key="1">
    <citation type="submission" date="2018-06" db="EMBL/GenBank/DDBJ databases">
        <authorList>
            <consortium name="Pathogen Informatics"/>
            <person name="Doyle S."/>
        </authorList>
    </citation>
    <scope>NUCLEOTIDE SEQUENCE [LARGE SCALE GENOMIC DNA]</scope>
    <source>
        <strain evidence="3 4">NCTC11967</strain>
    </source>
</reference>
<evidence type="ECO:0000256" key="1">
    <source>
        <dbReference type="ARBA" id="ARBA00023125"/>
    </source>
</evidence>
<dbReference type="EMBL" id="UAVL01000001">
    <property type="protein sequence ID" value="SQA60237.1"/>
    <property type="molecule type" value="Genomic_DNA"/>
</dbReference>
<organism evidence="3 4">
    <name type="scientific">Yokenella regensburgei</name>
    <dbReference type="NCBI Taxonomy" id="158877"/>
    <lineage>
        <taxon>Bacteria</taxon>
        <taxon>Pseudomonadati</taxon>
        <taxon>Pseudomonadota</taxon>
        <taxon>Gammaproteobacteria</taxon>
        <taxon>Enterobacterales</taxon>
        <taxon>Enterobacteriaceae</taxon>
        <taxon>Yokenella</taxon>
    </lineage>
</organism>
<dbReference type="RefSeq" id="WP_038258454.1">
    <property type="nucleotide sequence ID" value="NZ_JAQOLS010000020.1"/>
</dbReference>
<dbReference type="GO" id="GO:0006355">
    <property type="term" value="P:regulation of DNA-templated transcription"/>
    <property type="evidence" value="ECO:0007669"/>
    <property type="project" value="InterPro"/>
</dbReference>
<sequence>MKYAILDSNTYYALGLRHLVLRSSEAAETTTGDIRWRRALLTMDTIIVRCHFSLTSSQQSLLGILSRLEKQCWNGRLYLVCNEQGWALATHLRKRFSALEIHLLDVNFSVRDTTRLLTKAPRRSMYRSLDFSLTDVEFTVLNLLARGFSVPCVTRSTRLTGKQVSMHKCNALRKLNADSLVQLLI</sequence>
<evidence type="ECO:0000313" key="4">
    <source>
        <dbReference type="Proteomes" id="UP000251313"/>
    </source>
</evidence>
<dbReference type="InterPro" id="IPR016032">
    <property type="entry name" value="Sig_transdc_resp-reg_C-effctor"/>
</dbReference>
<dbReference type="GO" id="GO:0003677">
    <property type="term" value="F:DNA binding"/>
    <property type="evidence" value="ECO:0007669"/>
    <property type="project" value="UniProtKB-KW"/>
</dbReference>
<dbReference type="AlphaFoldDB" id="A0AB38FTB2"/>